<dbReference type="KEGG" id="taz:TREAZ_0226"/>
<gene>
    <name evidence="3" type="ordered locus">TREAZ_0226</name>
</gene>
<dbReference type="InParanoid" id="F5YEA1"/>
<dbReference type="eggNOG" id="COG4254">
    <property type="taxonomic scope" value="Bacteria"/>
</dbReference>
<dbReference type="PANTHER" id="PTHR38731">
    <property type="entry name" value="LIPL45-RELATED LIPOPROTEIN-RELATED"/>
    <property type="match status" value="1"/>
</dbReference>
<accession>F5YEA1</accession>
<sequence>MNYKIFQKSLLAILFAVCAFAIPLFGQNANSGAVIRELSGTVEVKAPGQAAWSPASIGAVLQKDTAISTSFKSTAILAIGNSTLTVKPLTRLTIQELADREGNEEVGLRLQTGRIRAEVNPPAGGKTNFTIRSPSATASVRGTIINLDSFNVSVPEGTIIYLGADGIPAYVGNGQTSYVDSSGRTADPVETANSSLTPDLPIGIESNSSLPPSSGPGIFSNSIIGIGGGFFNPSGPGTGLGAIGGGWIKDSSGDANIRLEW</sequence>
<protein>
    <recommendedName>
        <fullName evidence="2">FecR protein domain-containing protein</fullName>
    </recommendedName>
</protein>
<dbReference type="OrthoDB" id="368636at2"/>
<dbReference type="RefSeq" id="WP_015711703.1">
    <property type="nucleotide sequence ID" value="NC_015577.1"/>
</dbReference>
<feature type="domain" description="FecR protein" evidence="2">
    <location>
        <begin position="75"/>
        <end position="158"/>
    </location>
</feature>
<keyword evidence="1" id="KW-0732">Signal</keyword>
<dbReference type="HOGENOM" id="CLU_092443_0_0_12"/>
<dbReference type="STRING" id="545695.TREAZ_0226"/>
<evidence type="ECO:0000313" key="4">
    <source>
        <dbReference type="Proteomes" id="UP000009222"/>
    </source>
</evidence>
<reference evidence="4" key="1">
    <citation type="submission" date="2009-12" db="EMBL/GenBank/DDBJ databases">
        <title>Complete sequence of Treponema azotonutricium strain ZAS-9.</title>
        <authorList>
            <person name="Tetu S.G."/>
            <person name="Matson E."/>
            <person name="Ren Q."/>
            <person name="Seshadri R."/>
            <person name="Elbourne L."/>
            <person name="Hassan K.A."/>
            <person name="Durkin A."/>
            <person name="Radune D."/>
            <person name="Mohamoud Y."/>
            <person name="Shay R."/>
            <person name="Jin S."/>
            <person name="Zhang X."/>
            <person name="Lucey K."/>
            <person name="Ballor N.R."/>
            <person name="Ottesen E."/>
            <person name="Rosenthal R."/>
            <person name="Allen A."/>
            <person name="Leadbetter J.R."/>
            <person name="Paulsen I.T."/>
        </authorList>
    </citation>
    <scope>NUCLEOTIDE SEQUENCE [LARGE SCALE GENOMIC DNA]</scope>
    <source>
        <strain evidence="4">ATCC BAA-888 / DSM 13862 / ZAS-9</strain>
    </source>
</reference>
<dbReference type="Proteomes" id="UP000009222">
    <property type="component" value="Chromosome"/>
</dbReference>
<dbReference type="EMBL" id="CP001841">
    <property type="protein sequence ID" value="AEF83089.1"/>
    <property type="molecule type" value="Genomic_DNA"/>
</dbReference>
<organism evidence="3 4">
    <name type="scientific">Leadbettera azotonutricia (strain ATCC BAA-888 / DSM 13862 / ZAS-9)</name>
    <name type="common">Treponema azotonutricium</name>
    <dbReference type="NCBI Taxonomy" id="545695"/>
    <lineage>
        <taxon>Bacteria</taxon>
        <taxon>Pseudomonadati</taxon>
        <taxon>Spirochaetota</taxon>
        <taxon>Spirochaetia</taxon>
        <taxon>Spirochaetales</taxon>
        <taxon>Breznakiellaceae</taxon>
        <taxon>Leadbettera</taxon>
    </lineage>
</organism>
<reference evidence="3 4" key="2">
    <citation type="journal article" date="2011" name="ISME J.">
        <title>RNA-seq reveals cooperative metabolic interactions between two termite-gut spirochete species in co-culture.</title>
        <authorList>
            <person name="Rosenthal A.Z."/>
            <person name="Matson E.G."/>
            <person name="Eldar A."/>
            <person name="Leadbetter J.R."/>
        </authorList>
    </citation>
    <scope>NUCLEOTIDE SEQUENCE [LARGE SCALE GENOMIC DNA]</scope>
    <source>
        <strain evidence="4">ATCC BAA-888 / DSM 13862 / ZAS-9</strain>
    </source>
</reference>
<proteinExistence type="predicted"/>
<evidence type="ECO:0000313" key="3">
    <source>
        <dbReference type="EMBL" id="AEF83089.1"/>
    </source>
</evidence>
<dbReference type="InterPro" id="IPR006860">
    <property type="entry name" value="FecR"/>
</dbReference>
<feature type="signal peptide" evidence="1">
    <location>
        <begin position="1"/>
        <end position="21"/>
    </location>
</feature>
<dbReference type="Pfam" id="PF04773">
    <property type="entry name" value="FecR"/>
    <property type="match status" value="1"/>
</dbReference>
<name>F5YEA1_LEAAZ</name>
<evidence type="ECO:0000256" key="1">
    <source>
        <dbReference type="SAM" id="SignalP"/>
    </source>
</evidence>
<dbReference type="PANTHER" id="PTHR38731:SF1">
    <property type="entry name" value="FECR PROTEIN DOMAIN-CONTAINING PROTEIN"/>
    <property type="match status" value="1"/>
</dbReference>
<keyword evidence="4" id="KW-1185">Reference proteome</keyword>
<feature type="chain" id="PRO_5003329618" description="FecR protein domain-containing protein" evidence="1">
    <location>
        <begin position="22"/>
        <end position="261"/>
    </location>
</feature>
<dbReference type="AlphaFoldDB" id="F5YEA1"/>
<evidence type="ECO:0000259" key="2">
    <source>
        <dbReference type="Pfam" id="PF04773"/>
    </source>
</evidence>